<evidence type="ECO:0000313" key="2">
    <source>
        <dbReference type="EMBL" id="TPN82956.1"/>
    </source>
</evidence>
<evidence type="ECO:0000256" key="1">
    <source>
        <dbReference type="SAM" id="MobiDB-lite"/>
    </source>
</evidence>
<comment type="caution">
    <text evidence="2">The sequence shown here is derived from an EMBL/GenBank/DDBJ whole genome shotgun (WGS) entry which is preliminary data.</text>
</comment>
<reference evidence="2 3" key="1">
    <citation type="submission" date="2019-06" db="EMBL/GenBank/DDBJ databases">
        <authorList>
            <person name="Meng X."/>
        </authorList>
    </citation>
    <scope>NUCLEOTIDE SEQUENCE [LARGE SCALE GENOMIC DNA]</scope>
    <source>
        <strain evidence="2 3">M625</strain>
    </source>
</reference>
<evidence type="ECO:0008006" key="4">
    <source>
        <dbReference type="Google" id="ProtNLM"/>
    </source>
</evidence>
<evidence type="ECO:0000313" key="3">
    <source>
        <dbReference type="Proteomes" id="UP000315540"/>
    </source>
</evidence>
<feature type="compositionally biased region" description="Basic and acidic residues" evidence="1">
    <location>
        <begin position="201"/>
        <end position="217"/>
    </location>
</feature>
<keyword evidence="3" id="KW-1185">Reference proteome</keyword>
<protein>
    <recommendedName>
        <fullName evidence="4">Replication protein</fullName>
    </recommendedName>
</protein>
<organism evidence="2 3">
    <name type="scientific">Aquimarina algicola</name>
    <dbReference type="NCBI Taxonomy" id="2589995"/>
    <lineage>
        <taxon>Bacteria</taxon>
        <taxon>Pseudomonadati</taxon>
        <taxon>Bacteroidota</taxon>
        <taxon>Flavobacteriia</taxon>
        <taxon>Flavobacteriales</taxon>
        <taxon>Flavobacteriaceae</taxon>
        <taxon>Aquimarina</taxon>
    </lineage>
</organism>
<feature type="compositionally biased region" description="Polar residues" evidence="1">
    <location>
        <begin position="190"/>
        <end position="200"/>
    </location>
</feature>
<feature type="compositionally biased region" description="Polar residues" evidence="1">
    <location>
        <begin position="167"/>
        <end position="176"/>
    </location>
</feature>
<proteinExistence type="predicted"/>
<sequence length="409" mass="47680">MNTNDTAPLRPHYDFGSIFKATKVFIDRYNEQHDRLTERLNANHRATAELITRLYAQQLNKAISLGEDVSTSLPGFKTFNPSLASCKGCTVRTIINHKERLKASGFIIKEIHRGKTGIELWINPQIFAPKKMSTHHVDMQPVLEQIQAVSEHKVKNLPPLVHEQQEQKNNNSSVDTLITPKKGVRLSAHSAKNNSVTGTGHEQDMNTRESRTSDSKKQTRGAKKSSQKESESAFLLQLVRDFWSYAKLVLFAELLLSEPEEKEILNNIWASVYRKFKIKGSKEDWKGYQDILYKRVDMVARYLERNPNRWIAPPHLYFHPENKRNGFNKTYEWFIRQELLKKSIRNQILIQNTEKEWEDHNQGKGRHKHKSRLQLFRIQQQRLSTFKDDALLRAYEKSLQRTLLKPATK</sequence>
<dbReference type="AlphaFoldDB" id="A0A504IX27"/>
<feature type="region of interest" description="Disordered" evidence="1">
    <location>
        <begin position="162"/>
        <end position="227"/>
    </location>
</feature>
<dbReference type="RefSeq" id="WP_140596459.1">
    <property type="nucleotide sequence ID" value="NZ_VFWZ01000008.1"/>
</dbReference>
<gene>
    <name evidence="2" type="ORF">FHK87_21255</name>
</gene>
<name>A0A504IX27_9FLAO</name>
<dbReference type="Proteomes" id="UP000315540">
    <property type="component" value="Unassembled WGS sequence"/>
</dbReference>
<dbReference type="EMBL" id="VFWZ01000008">
    <property type="protein sequence ID" value="TPN82956.1"/>
    <property type="molecule type" value="Genomic_DNA"/>
</dbReference>
<dbReference type="OrthoDB" id="975119at2"/>
<accession>A0A504IX27</accession>